<gene>
    <name evidence="2" type="ORF">L9F63_017795</name>
</gene>
<protein>
    <submittedName>
        <fullName evidence="2">Uncharacterized protein</fullName>
    </submittedName>
</protein>
<feature type="compositionally biased region" description="Basic and acidic residues" evidence="1">
    <location>
        <begin position="122"/>
        <end position="136"/>
    </location>
</feature>
<evidence type="ECO:0000313" key="3">
    <source>
        <dbReference type="Proteomes" id="UP001233999"/>
    </source>
</evidence>
<evidence type="ECO:0000313" key="2">
    <source>
        <dbReference type="EMBL" id="KAJ9588917.1"/>
    </source>
</evidence>
<feature type="region of interest" description="Disordered" evidence="1">
    <location>
        <begin position="93"/>
        <end position="163"/>
    </location>
</feature>
<sequence length="235" mass="25139">SLLLTPSIGGPMNLRTKSTSPGISNLIKQIEKPNEIMNISCVNTGDSSSQHRKECIYACIPQIIPLYQIPLLRVYQKHDQSLQVYILSYDLKGPAGVGPPRGRGGDRRGGRGHPGGPGYDPRNPDYRGEPPRRMEGPPRGPMEEPPPQQTAKPPATPAKPMKGVPAVVPDFVIPNNKESPTGAAPGPKFPEAPNLMQKLSEMTGGMTGGADTSVDNIISKGKELIFMKFGLGGSK</sequence>
<feature type="compositionally biased region" description="Pro residues" evidence="1">
    <location>
        <begin position="138"/>
        <end position="148"/>
    </location>
</feature>
<comment type="caution">
    <text evidence="2">The sequence shown here is derived from an EMBL/GenBank/DDBJ whole genome shotgun (WGS) entry which is preliminary data.</text>
</comment>
<dbReference type="Proteomes" id="UP001233999">
    <property type="component" value="Unassembled WGS sequence"/>
</dbReference>
<name>A0AAD7ZZ87_DIPPU</name>
<proteinExistence type="predicted"/>
<dbReference type="EMBL" id="JASPKZ010005296">
    <property type="protein sequence ID" value="KAJ9588917.1"/>
    <property type="molecule type" value="Genomic_DNA"/>
</dbReference>
<organism evidence="2 3">
    <name type="scientific">Diploptera punctata</name>
    <name type="common">Pacific beetle cockroach</name>
    <dbReference type="NCBI Taxonomy" id="6984"/>
    <lineage>
        <taxon>Eukaryota</taxon>
        <taxon>Metazoa</taxon>
        <taxon>Ecdysozoa</taxon>
        <taxon>Arthropoda</taxon>
        <taxon>Hexapoda</taxon>
        <taxon>Insecta</taxon>
        <taxon>Pterygota</taxon>
        <taxon>Neoptera</taxon>
        <taxon>Polyneoptera</taxon>
        <taxon>Dictyoptera</taxon>
        <taxon>Blattodea</taxon>
        <taxon>Blaberoidea</taxon>
        <taxon>Blaberidae</taxon>
        <taxon>Diplopterinae</taxon>
        <taxon>Diploptera</taxon>
    </lineage>
</organism>
<reference evidence="2" key="1">
    <citation type="journal article" date="2023" name="IScience">
        <title>Live-bearing cockroach genome reveals convergent evolutionary mechanisms linked to viviparity in insects and beyond.</title>
        <authorList>
            <person name="Fouks B."/>
            <person name="Harrison M.C."/>
            <person name="Mikhailova A.A."/>
            <person name="Marchal E."/>
            <person name="English S."/>
            <person name="Carruthers M."/>
            <person name="Jennings E.C."/>
            <person name="Chiamaka E.L."/>
            <person name="Frigard R.A."/>
            <person name="Pippel M."/>
            <person name="Attardo G.M."/>
            <person name="Benoit J.B."/>
            <person name="Bornberg-Bauer E."/>
            <person name="Tobe S.S."/>
        </authorList>
    </citation>
    <scope>NUCLEOTIDE SEQUENCE</scope>
    <source>
        <strain evidence="2">Stay&amp;Tobe</strain>
    </source>
</reference>
<accession>A0AAD7ZZ87</accession>
<keyword evidence="3" id="KW-1185">Reference proteome</keyword>
<feature type="non-terminal residue" evidence="2">
    <location>
        <position position="1"/>
    </location>
</feature>
<evidence type="ECO:0000256" key="1">
    <source>
        <dbReference type="SAM" id="MobiDB-lite"/>
    </source>
</evidence>
<reference evidence="2" key="2">
    <citation type="submission" date="2023-05" db="EMBL/GenBank/DDBJ databases">
        <authorList>
            <person name="Fouks B."/>
        </authorList>
    </citation>
    <scope>NUCLEOTIDE SEQUENCE</scope>
    <source>
        <strain evidence="2">Stay&amp;Tobe</strain>
        <tissue evidence="2">Testes</tissue>
    </source>
</reference>
<dbReference type="AlphaFoldDB" id="A0AAD7ZZ87"/>